<feature type="transmembrane region" description="Helical" evidence="7">
    <location>
        <begin position="229"/>
        <end position="250"/>
    </location>
</feature>
<feature type="domain" description="ABC transmembrane type-1" evidence="8">
    <location>
        <begin position="115"/>
        <end position="307"/>
    </location>
</feature>
<keyword evidence="2 7" id="KW-0813">Transport</keyword>
<dbReference type="AlphaFoldDB" id="A0A191WDI1"/>
<dbReference type="Gene3D" id="1.10.3720.10">
    <property type="entry name" value="MetI-like"/>
    <property type="match status" value="1"/>
</dbReference>
<reference evidence="9 10" key="1">
    <citation type="journal article" date="2016" name="Int. J. Syst. Evol. Microbiol.">
        <title>Agromyces aureus sp. nov., isolated from the rhizosphere of Salix caprea L. grown in a heavy-metal-contaminated soil.</title>
        <authorList>
            <person name="Corretto E."/>
            <person name="Antonielli L."/>
            <person name="Sessitsch A."/>
            <person name="Compant S."/>
            <person name="Gorfer M."/>
            <person name="Kuffner M."/>
            <person name="Brader G."/>
        </authorList>
    </citation>
    <scope>NUCLEOTIDE SEQUENCE [LARGE SCALE GENOMIC DNA]</scope>
    <source>
        <strain evidence="9 10">AR33</strain>
    </source>
</reference>
<accession>A0A191WDI1</accession>
<evidence type="ECO:0000256" key="7">
    <source>
        <dbReference type="RuleBase" id="RU363032"/>
    </source>
</evidence>
<dbReference type="SUPFAM" id="SSF161098">
    <property type="entry name" value="MetI-like"/>
    <property type="match status" value="1"/>
</dbReference>
<evidence type="ECO:0000256" key="5">
    <source>
        <dbReference type="ARBA" id="ARBA00022989"/>
    </source>
</evidence>
<dbReference type="GO" id="GO:0071916">
    <property type="term" value="F:dipeptide transmembrane transporter activity"/>
    <property type="evidence" value="ECO:0007669"/>
    <property type="project" value="TreeGrafter"/>
</dbReference>
<feature type="transmembrane region" description="Helical" evidence="7">
    <location>
        <begin position="150"/>
        <end position="173"/>
    </location>
</feature>
<dbReference type="InterPro" id="IPR000515">
    <property type="entry name" value="MetI-like"/>
</dbReference>
<dbReference type="PROSITE" id="PS50928">
    <property type="entry name" value="ABC_TM1"/>
    <property type="match status" value="1"/>
</dbReference>
<evidence type="ECO:0000259" key="8">
    <source>
        <dbReference type="PROSITE" id="PS50928"/>
    </source>
</evidence>
<proteinExistence type="inferred from homology"/>
<feature type="transmembrane region" description="Helical" evidence="7">
    <location>
        <begin position="119"/>
        <end position="143"/>
    </location>
</feature>
<dbReference type="KEGG" id="agy:ATC03_05505"/>
<keyword evidence="5 7" id="KW-1133">Transmembrane helix</keyword>
<keyword evidence="10" id="KW-1185">Reference proteome</keyword>
<evidence type="ECO:0000256" key="3">
    <source>
        <dbReference type="ARBA" id="ARBA00022475"/>
    </source>
</evidence>
<dbReference type="Proteomes" id="UP000078437">
    <property type="component" value="Chromosome"/>
</dbReference>
<sequence>MSEPRTLVDEALVDRTPDDQIVAPIGIISAVPDDGRAEAEARRRGIRTRMPKLTLKLAAGLVLVVGIVAFAVIAPFFTQSPTYSGNPSLEPPSSEHWLGTTKLGYDVFAQLAAGARGSLLIGIVAGTIALVLSVLFGVLAGYLGNWPDEILSLITNIMLVIPGLPLVMVIATYVPGRSWLLVAIVLGITAWAGPAVVLRAQSRSLRAREYVAAARVAGERTHRVILVEILPNLLPLLTAQFLFAIIFAILGEAGLSYLGLGPTGSITWGTMLNDAQTGQAIGMGAWWWFVPPGLMIALLGAGLSLINFSIDEVINPKLRIAPEYTRRVRKAAREGRGIAAEGSVA</sequence>
<dbReference type="CDD" id="cd06261">
    <property type="entry name" value="TM_PBP2"/>
    <property type="match status" value="1"/>
</dbReference>
<keyword evidence="3" id="KW-1003">Cell membrane</keyword>
<dbReference type="OrthoDB" id="6637947at2"/>
<comment type="similarity">
    <text evidence="7">Belongs to the binding-protein-dependent transport system permease family.</text>
</comment>
<gene>
    <name evidence="9" type="ORF">ATC03_05505</name>
</gene>
<protein>
    <submittedName>
        <fullName evidence="9">ABC transporter permease</fullName>
    </submittedName>
</protein>
<dbReference type="STRING" id="453304.ATC03_05505"/>
<dbReference type="InterPro" id="IPR050366">
    <property type="entry name" value="BP-dependent_transpt_permease"/>
</dbReference>
<name>A0A191WDI1_9MICO</name>
<feature type="transmembrane region" description="Helical" evidence="7">
    <location>
        <begin position="53"/>
        <end position="77"/>
    </location>
</feature>
<reference evidence="10" key="2">
    <citation type="submission" date="2016-01" db="EMBL/GenBank/DDBJ databases">
        <title>Complete genome sequence of Agromyces aureus AR33T and comparison with related organisms.</title>
        <authorList>
            <person name="Corretto E."/>
            <person name="Antonielli L."/>
            <person name="Sessitsch A."/>
            <person name="Brader G."/>
        </authorList>
    </citation>
    <scope>NUCLEOTIDE SEQUENCE [LARGE SCALE GENOMIC DNA]</scope>
    <source>
        <strain evidence="10">AR33</strain>
    </source>
</reference>
<dbReference type="PANTHER" id="PTHR43386">
    <property type="entry name" value="OLIGOPEPTIDE TRANSPORT SYSTEM PERMEASE PROTEIN APPC"/>
    <property type="match status" value="1"/>
</dbReference>
<evidence type="ECO:0000256" key="1">
    <source>
        <dbReference type="ARBA" id="ARBA00004651"/>
    </source>
</evidence>
<dbReference type="RefSeq" id="WP_067874131.1">
    <property type="nucleotide sequence ID" value="NZ_CP013979.1"/>
</dbReference>
<keyword evidence="4 7" id="KW-0812">Transmembrane</keyword>
<evidence type="ECO:0000256" key="2">
    <source>
        <dbReference type="ARBA" id="ARBA00022448"/>
    </source>
</evidence>
<organism evidence="9 10">
    <name type="scientific">Agromyces aureus</name>
    <dbReference type="NCBI Taxonomy" id="453304"/>
    <lineage>
        <taxon>Bacteria</taxon>
        <taxon>Bacillati</taxon>
        <taxon>Actinomycetota</taxon>
        <taxon>Actinomycetes</taxon>
        <taxon>Micrococcales</taxon>
        <taxon>Microbacteriaceae</taxon>
        <taxon>Agromyces</taxon>
    </lineage>
</organism>
<evidence type="ECO:0000256" key="6">
    <source>
        <dbReference type="ARBA" id="ARBA00023136"/>
    </source>
</evidence>
<comment type="subcellular location">
    <subcellularLocation>
        <location evidence="1 7">Cell membrane</location>
        <topology evidence="1 7">Multi-pass membrane protein</topology>
    </subcellularLocation>
</comment>
<evidence type="ECO:0000256" key="4">
    <source>
        <dbReference type="ARBA" id="ARBA00022692"/>
    </source>
</evidence>
<feature type="transmembrane region" description="Helical" evidence="7">
    <location>
        <begin position="179"/>
        <end position="198"/>
    </location>
</feature>
<dbReference type="PANTHER" id="PTHR43386:SF1">
    <property type="entry name" value="D,D-DIPEPTIDE TRANSPORT SYSTEM PERMEASE PROTEIN DDPC-RELATED"/>
    <property type="match status" value="1"/>
</dbReference>
<keyword evidence="6 7" id="KW-0472">Membrane</keyword>
<feature type="transmembrane region" description="Helical" evidence="7">
    <location>
        <begin position="286"/>
        <end position="310"/>
    </location>
</feature>
<evidence type="ECO:0000313" key="10">
    <source>
        <dbReference type="Proteomes" id="UP000078437"/>
    </source>
</evidence>
<dbReference type="EMBL" id="CP013979">
    <property type="protein sequence ID" value="ANJ26258.1"/>
    <property type="molecule type" value="Genomic_DNA"/>
</dbReference>
<evidence type="ECO:0000313" key="9">
    <source>
        <dbReference type="EMBL" id="ANJ26258.1"/>
    </source>
</evidence>
<dbReference type="GO" id="GO:0005886">
    <property type="term" value="C:plasma membrane"/>
    <property type="evidence" value="ECO:0007669"/>
    <property type="project" value="UniProtKB-SubCell"/>
</dbReference>
<dbReference type="InterPro" id="IPR035906">
    <property type="entry name" value="MetI-like_sf"/>
</dbReference>
<dbReference type="Pfam" id="PF00528">
    <property type="entry name" value="BPD_transp_1"/>
    <property type="match status" value="1"/>
</dbReference>